<dbReference type="Proteomes" id="UP001523565">
    <property type="component" value="Unassembled WGS sequence"/>
</dbReference>
<dbReference type="PANTHER" id="PTHR33392">
    <property type="entry name" value="POLYISOPRENYL-TEICHOIC ACID--PEPTIDOGLYCAN TEICHOIC ACID TRANSFERASE TAGU"/>
    <property type="match status" value="1"/>
</dbReference>
<dbReference type="InterPro" id="IPR050922">
    <property type="entry name" value="LytR/CpsA/Psr_CW_biosynth"/>
</dbReference>
<evidence type="ECO:0000313" key="4">
    <source>
        <dbReference type="EMBL" id="MCP1108660.1"/>
    </source>
</evidence>
<evidence type="ECO:0000256" key="2">
    <source>
        <dbReference type="SAM" id="MobiDB-lite"/>
    </source>
</evidence>
<keyword evidence="5" id="KW-1185">Reference proteome</keyword>
<dbReference type="PANTHER" id="PTHR33392:SF6">
    <property type="entry name" value="POLYISOPRENYL-TEICHOIC ACID--PEPTIDOGLYCAN TEICHOIC ACID TRANSFERASE TAGU"/>
    <property type="match status" value="1"/>
</dbReference>
<dbReference type="NCBIfam" id="TIGR00350">
    <property type="entry name" value="lytR_cpsA_psr"/>
    <property type="match status" value="1"/>
</dbReference>
<dbReference type="Gene3D" id="3.40.630.190">
    <property type="entry name" value="LCP protein"/>
    <property type="match status" value="1"/>
</dbReference>
<accession>A0ABT1ED87</accession>
<dbReference type="EMBL" id="JAMZFV010000001">
    <property type="protein sequence ID" value="MCP1108660.1"/>
    <property type="molecule type" value="Genomic_DNA"/>
</dbReference>
<evidence type="ECO:0000313" key="5">
    <source>
        <dbReference type="Proteomes" id="UP001523565"/>
    </source>
</evidence>
<comment type="caution">
    <text evidence="4">The sequence shown here is derived from an EMBL/GenBank/DDBJ whole genome shotgun (WGS) entry which is preliminary data.</text>
</comment>
<organism evidence="4 5">
    <name type="scientific">Ohessyouella blattaphilus</name>
    <dbReference type="NCBI Taxonomy" id="2949333"/>
    <lineage>
        <taxon>Bacteria</taxon>
        <taxon>Bacillati</taxon>
        <taxon>Bacillota</taxon>
        <taxon>Clostridia</taxon>
        <taxon>Lachnospirales</taxon>
        <taxon>Lachnospiraceae</taxon>
        <taxon>Ohessyouella</taxon>
    </lineage>
</organism>
<evidence type="ECO:0000256" key="1">
    <source>
        <dbReference type="ARBA" id="ARBA00006068"/>
    </source>
</evidence>
<feature type="region of interest" description="Disordered" evidence="2">
    <location>
        <begin position="351"/>
        <end position="419"/>
    </location>
</feature>
<sequence length="419" mass="46076">MAKTQRRYRRGRRKRRWSIQKKLLVFFVVIIATLLTSGIIYASSKLTKLDINKLDPEKLSISDEVVHEKGYLNVALFGIDSRDGTLGEGNRSDTIMIASLNKETGDIKLVSIYRDTLLEMSDGSLNKANAAYAFGGPEEAVSMINKNLDMNIEKYVSVNFNALVDVVDALGGIEIGMTEAEAMHMNNYAVETAQVTGREYTRVEPAYNTYNLNGVQAVSYARIRYEGNGDFQRSERQRLVIEKILEKAKNANLSALNKIIDEVFPQVSTNFTLTEMLDYGKKVGDYNINETSGFPADNTTDLLNEVGSVVIPNTLVSNVAAVHSFLFPETEYLSSTTLSAIEVKISAKAGDRASNSSTFGDDDVDIDDFGNNAGVYEAPQTNYPETPQTNYPENSQDNPTDTGGDSPVEETPIPGDGTS</sequence>
<reference evidence="4 5" key="1">
    <citation type="journal article" date="2022" name="Genome Biol. Evol.">
        <title>Host diet, physiology and behaviors set the stage for Lachnospiraceae cladogenesis.</title>
        <authorList>
            <person name="Vera-Ponce De Leon A."/>
            <person name="Schneider M."/>
            <person name="Jahnes B.C."/>
            <person name="Sadowski V."/>
            <person name="Camuy-Velez L.A."/>
            <person name="Duan J."/>
            <person name="Sabree Z.L."/>
        </authorList>
    </citation>
    <scope>NUCLEOTIDE SEQUENCE [LARGE SCALE GENOMIC DNA]</scope>
    <source>
        <strain evidence="4 5">PAL227</strain>
    </source>
</reference>
<dbReference type="Pfam" id="PF03816">
    <property type="entry name" value="LytR_cpsA_psr"/>
    <property type="match status" value="1"/>
</dbReference>
<protein>
    <submittedName>
        <fullName evidence="4">LCP family protein</fullName>
    </submittedName>
</protein>
<feature type="compositionally biased region" description="Polar residues" evidence="2">
    <location>
        <begin position="379"/>
        <end position="403"/>
    </location>
</feature>
<proteinExistence type="inferred from homology"/>
<name>A0ABT1ED87_9FIRM</name>
<gene>
    <name evidence="4" type="ORF">NK118_00145</name>
</gene>
<dbReference type="RefSeq" id="WP_262067569.1">
    <property type="nucleotide sequence ID" value="NZ_JAMXOC010000001.1"/>
</dbReference>
<dbReference type="InterPro" id="IPR004474">
    <property type="entry name" value="LytR_CpsA_psr"/>
</dbReference>
<feature type="domain" description="Cell envelope-related transcriptional attenuator" evidence="3">
    <location>
        <begin position="91"/>
        <end position="249"/>
    </location>
</feature>
<evidence type="ECO:0000259" key="3">
    <source>
        <dbReference type="Pfam" id="PF03816"/>
    </source>
</evidence>
<comment type="similarity">
    <text evidence="1">Belongs to the LytR/CpsA/Psr (LCP) family.</text>
</comment>